<accession>A0A940Y0S9</accession>
<gene>
    <name evidence="3" type="ORF">J8N05_21600</name>
</gene>
<protein>
    <submittedName>
        <fullName evidence="3">HtaA domain-containing protein</fullName>
    </submittedName>
</protein>
<feature type="domain" description="Htaa" evidence="2">
    <location>
        <begin position="37"/>
        <end position="183"/>
    </location>
</feature>
<comment type="caution">
    <text evidence="3">The sequence shown here is derived from an EMBL/GenBank/DDBJ whole genome shotgun (WGS) entry which is preliminary data.</text>
</comment>
<dbReference type="AlphaFoldDB" id="A0A940Y0S9"/>
<evidence type="ECO:0000256" key="1">
    <source>
        <dbReference type="SAM" id="MobiDB-lite"/>
    </source>
</evidence>
<dbReference type="Proteomes" id="UP000677413">
    <property type="component" value="Unassembled WGS sequence"/>
</dbReference>
<reference evidence="3 4" key="1">
    <citation type="submission" date="2021-04" db="EMBL/GenBank/DDBJ databases">
        <authorList>
            <person name="Tang X."/>
            <person name="Zhou X."/>
            <person name="Chen X."/>
            <person name="Cernava T."/>
            <person name="Zhang C."/>
        </authorList>
    </citation>
    <scope>NUCLEOTIDE SEQUENCE [LARGE SCALE GENOMIC DNA]</scope>
    <source>
        <strain evidence="3 4">BH-SS-21</strain>
    </source>
</reference>
<evidence type="ECO:0000259" key="2">
    <source>
        <dbReference type="Pfam" id="PF04213"/>
    </source>
</evidence>
<dbReference type="RefSeq" id="WP_210885042.1">
    <property type="nucleotide sequence ID" value="NZ_JAGPYQ010000001.1"/>
</dbReference>
<dbReference type="Pfam" id="PF04213">
    <property type="entry name" value="HtaA"/>
    <property type="match status" value="1"/>
</dbReference>
<evidence type="ECO:0000313" key="4">
    <source>
        <dbReference type="Proteomes" id="UP000677413"/>
    </source>
</evidence>
<organism evidence="3 4">
    <name type="scientific">Streptomyces liliiviolaceus</name>
    <dbReference type="NCBI Taxonomy" id="2823109"/>
    <lineage>
        <taxon>Bacteria</taxon>
        <taxon>Bacillati</taxon>
        <taxon>Actinomycetota</taxon>
        <taxon>Actinomycetes</taxon>
        <taxon>Kitasatosporales</taxon>
        <taxon>Streptomycetaceae</taxon>
        <taxon>Streptomyces</taxon>
    </lineage>
</organism>
<sequence length="201" mass="21666">MVQQKEQVVPEGAEESQATAPGAVEESRATASPVHGLRWAIKTSFVAYVARMQDGRAHLGNGVAVNERNELIFPLEEDAASVAETFAFGGDVRFVGHFGMLSVHIALPRVVVRAGGRGELTVLDPASRDGGRLRLVTFDLTGRRTEGGIEEWHATDVRLAPEGVELFGDVYEAGEPFAPLTITVPRPERPEHPGRPEGNHG</sequence>
<evidence type="ECO:0000313" key="3">
    <source>
        <dbReference type="EMBL" id="MBQ0850761.1"/>
    </source>
</evidence>
<dbReference type="EMBL" id="JAGPYQ010000001">
    <property type="protein sequence ID" value="MBQ0850761.1"/>
    <property type="molecule type" value="Genomic_DNA"/>
</dbReference>
<name>A0A940Y0S9_9ACTN</name>
<feature type="region of interest" description="Disordered" evidence="1">
    <location>
        <begin position="1"/>
        <end position="29"/>
    </location>
</feature>
<proteinExistence type="predicted"/>
<dbReference type="InterPro" id="IPR007331">
    <property type="entry name" value="Htaa"/>
</dbReference>
<keyword evidence="4" id="KW-1185">Reference proteome</keyword>